<dbReference type="InterPro" id="IPR036397">
    <property type="entry name" value="RNaseH_sf"/>
</dbReference>
<reference evidence="4 5" key="1">
    <citation type="journal article" date="2023" name="Life. Sci Alliance">
        <title>Evolutionary insights into 3D genome organization and epigenetic landscape of Vigna mungo.</title>
        <authorList>
            <person name="Junaid A."/>
            <person name="Singh B."/>
            <person name="Bhatia S."/>
        </authorList>
    </citation>
    <scope>NUCLEOTIDE SEQUENCE [LARGE SCALE GENOMIC DNA]</scope>
    <source>
        <strain evidence="4">Urdbean</strain>
    </source>
</reference>
<dbReference type="AlphaFoldDB" id="A0AAQ3NA21"/>
<feature type="region of interest" description="Disordered" evidence="3">
    <location>
        <begin position="1"/>
        <end position="59"/>
    </location>
</feature>
<dbReference type="InterPro" id="IPR006941">
    <property type="entry name" value="RNase_CAF1"/>
</dbReference>
<dbReference type="SUPFAM" id="SSF53098">
    <property type="entry name" value="Ribonuclease H-like"/>
    <property type="match status" value="1"/>
</dbReference>
<feature type="compositionally biased region" description="Polar residues" evidence="3">
    <location>
        <begin position="38"/>
        <end position="47"/>
    </location>
</feature>
<comment type="cofactor">
    <cofactor evidence="1">
        <name>a divalent metal cation</name>
        <dbReference type="ChEBI" id="CHEBI:60240"/>
    </cofactor>
</comment>
<accession>A0AAQ3NA21</accession>
<gene>
    <name evidence="4" type="ORF">V8G54_018174</name>
</gene>
<proteinExistence type="inferred from homology"/>
<dbReference type="InterPro" id="IPR051181">
    <property type="entry name" value="CAF1_poly(A)_ribonucleases"/>
</dbReference>
<evidence type="ECO:0000256" key="3">
    <source>
        <dbReference type="SAM" id="MobiDB-lite"/>
    </source>
</evidence>
<evidence type="ECO:0000256" key="1">
    <source>
        <dbReference type="ARBA" id="ARBA00001968"/>
    </source>
</evidence>
<dbReference type="Pfam" id="PF04857">
    <property type="entry name" value="CAF1"/>
    <property type="match status" value="1"/>
</dbReference>
<dbReference type="GO" id="GO:0000175">
    <property type="term" value="F:3'-5'-RNA exonuclease activity"/>
    <property type="evidence" value="ECO:0007669"/>
    <property type="project" value="TreeGrafter"/>
</dbReference>
<comment type="similarity">
    <text evidence="2">Belongs to the CAF1 family.</text>
</comment>
<dbReference type="EMBL" id="CP144695">
    <property type="protein sequence ID" value="WVZ04828.1"/>
    <property type="molecule type" value="Genomic_DNA"/>
</dbReference>
<dbReference type="InterPro" id="IPR012337">
    <property type="entry name" value="RNaseH-like_sf"/>
</dbReference>
<evidence type="ECO:0000313" key="5">
    <source>
        <dbReference type="Proteomes" id="UP001374535"/>
    </source>
</evidence>
<organism evidence="4 5">
    <name type="scientific">Vigna mungo</name>
    <name type="common">Black gram</name>
    <name type="synonym">Phaseolus mungo</name>
    <dbReference type="NCBI Taxonomy" id="3915"/>
    <lineage>
        <taxon>Eukaryota</taxon>
        <taxon>Viridiplantae</taxon>
        <taxon>Streptophyta</taxon>
        <taxon>Embryophyta</taxon>
        <taxon>Tracheophyta</taxon>
        <taxon>Spermatophyta</taxon>
        <taxon>Magnoliopsida</taxon>
        <taxon>eudicotyledons</taxon>
        <taxon>Gunneridae</taxon>
        <taxon>Pentapetalae</taxon>
        <taxon>rosids</taxon>
        <taxon>fabids</taxon>
        <taxon>Fabales</taxon>
        <taxon>Fabaceae</taxon>
        <taxon>Papilionoideae</taxon>
        <taxon>50 kb inversion clade</taxon>
        <taxon>NPAAA clade</taxon>
        <taxon>indigoferoid/millettioid clade</taxon>
        <taxon>Phaseoleae</taxon>
        <taxon>Vigna</taxon>
    </lineage>
</organism>
<dbReference type="GO" id="GO:0003723">
    <property type="term" value="F:RNA binding"/>
    <property type="evidence" value="ECO:0007669"/>
    <property type="project" value="TreeGrafter"/>
</dbReference>
<keyword evidence="5" id="KW-1185">Reference proteome</keyword>
<dbReference type="Proteomes" id="UP001374535">
    <property type="component" value="Chromosome 6"/>
</dbReference>
<sequence>MSPYPWPRPALRRRRPGSALYLSTLPRPPTQRPAGLPTASSSSTLQYAPSPSPAPTNSSLTRISYLSRAQESAAKVRLGAALSSCQVVKSSSSPTVADTVFVERIRSRIECWRKTCESSGTSTGRDDCTQIHSKFIAPLPLEVDEFLSSLHSVFPNLLDINYLMKKHGTMRKMTNIPSAISYLNSNFFAPVDLEIPDQGQSLHLVVHNLLFSCETYNHAYYML</sequence>
<dbReference type="PANTHER" id="PTHR15092:SF42">
    <property type="entry name" value="POLY(A)-SPECIFIC RIBONUCLEASE PARN-LIKE"/>
    <property type="match status" value="1"/>
</dbReference>
<evidence type="ECO:0000313" key="4">
    <source>
        <dbReference type="EMBL" id="WVZ04828.1"/>
    </source>
</evidence>
<dbReference type="Gene3D" id="3.30.420.10">
    <property type="entry name" value="Ribonuclease H-like superfamily/Ribonuclease H"/>
    <property type="match status" value="1"/>
</dbReference>
<name>A0AAQ3NA21_VIGMU</name>
<dbReference type="PANTHER" id="PTHR15092">
    <property type="entry name" value="POLY A -SPECIFIC RIBONUCLEASE/TARGET OF EGR1, MEMBER 1"/>
    <property type="match status" value="1"/>
</dbReference>
<protein>
    <submittedName>
        <fullName evidence="4">Uncharacterized protein</fullName>
    </submittedName>
</protein>
<evidence type="ECO:0000256" key="2">
    <source>
        <dbReference type="ARBA" id="ARBA00008372"/>
    </source>
</evidence>